<dbReference type="SUPFAM" id="SSF53474">
    <property type="entry name" value="alpha/beta-Hydrolases"/>
    <property type="match status" value="1"/>
</dbReference>
<evidence type="ECO:0000313" key="3">
    <source>
        <dbReference type="Proteomes" id="UP001642406"/>
    </source>
</evidence>
<dbReference type="InterPro" id="IPR029058">
    <property type="entry name" value="AB_hydrolase_fold"/>
</dbReference>
<protein>
    <recommendedName>
        <fullName evidence="1">Carboxylesterase type B domain-containing protein</fullName>
    </recommendedName>
</protein>
<accession>A0ABP0BI99</accession>
<gene>
    <name evidence="2" type="ORF">SBRCBS47491_003772</name>
</gene>
<name>A0ABP0BI99_9PEZI</name>
<dbReference type="PANTHER" id="PTHR11559">
    <property type="entry name" value="CARBOXYLESTERASE"/>
    <property type="match status" value="1"/>
</dbReference>
<dbReference type="EMBL" id="CAWUHC010000026">
    <property type="protein sequence ID" value="CAK7219221.1"/>
    <property type="molecule type" value="Genomic_DNA"/>
</dbReference>
<dbReference type="InterPro" id="IPR019819">
    <property type="entry name" value="Carboxylesterase_B_CS"/>
</dbReference>
<reference evidence="2 3" key="1">
    <citation type="submission" date="2024-01" db="EMBL/GenBank/DDBJ databases">
        <authorList>
            <person name="Allen C."/>
            <person name="Tagirdzhanova G."/>
        </authorList>
    </citation>
    <scope>NUCLEOTIDE SEQUENCE [LARGE SCALE GENOMIC DNA]</scope>
</reference>
<proteinExistence type="predicted"/>
<dbReference type="Gene3D" id="3.40.50.1820">
    <property type="entry name" value="alpha/beta hydrolase"/>
    <property type="match status" value="1"/>
</dbReference>
<feature type="domain" description="Carboxylesterase type B" evidence="1">
    <location>
        <begin position="34"/>
        <end position="467"/>
    </location>
</feature>
<dbReference type="InterPro" id="IPR002018">
    <property type="entry name" value="CarbesteraseB"/>
</dbReference>
<evidence type="ECO:0000259" key="1">
    <source>
        <dbReference type="Pfam" id="PF00135"/>
    </source>
</evidence>
<feature type="non-terminal residue" evidence="2">
    <location>
        <position position="1"/>
    </location>
</feature>
<dbReference type="InterPro" id="IPR050309">
    <property type="entry name" value="Type-B_Carboxylest/Lipase"/>
</dbReference>
<comment type="caution">
    <text evidence="2">The sequence shown here is derived from an EMBL/GenBank/DDBJ whole genome shotgun (WGS) entry which is preliminary data.</text>
</comment>
<dbReference type="PROSITE" id="PS00941">
    <property type="entry name" value="CARBOXYLESTERASE_B_2"/>
    <property type="match status" value="1"/>
</dbReference>
<dbReference type="Proteomes" id="UP001642406">
    <property type="component" value="Unassembled WGS sequence"/>
</dbReference>
<evidence type="ECO:0000313" key="2">
    <source>
        <dbReference type="EMBL" id="CAK7219221.1"/>
    </source>
</evidence>
<sequence>VSHFNVVGSGNGYPLGAAINQFISGIPVPRFNTGNEDCLFLDVYVPGKALKSPSTAKLPVVVWIYGGAFVLGSKDSDMPELPFYDGSGLISQSGGDMIFVTMNYRLGAYGFLAGTTMEREGLPNAGLWDQRAAFQWVQDYIGLVGGDPTQVTAMGESAGAGSLVHHLVAEGGVLQPLFKRAIIQSPAYQWMWDRAGSVEDTFQAFASLAHCNNSTTAGGSTTLDCLRNADADTLQAANTAVMNTVPAGSFAVGPTVDGSLIRQLPVLELTSGNYAKGVEAFLLSHCSDEATLFVSGSVATDAEFGIFLNSTFPNYTHANVVDKILEFYPPVKQSSSRSAGTSSPAYTTESERFEAFLRDSCFTCNIRYINEAVGDDKVWNMQYSVSPGWHGTDLLPTFFNVRGGIGAADTWLEDLAALALPVVGILVVGLSVAMQSYFASFATTGDPNTHRVILDIPSTIQWNHPNSNASSGTSEKIAGVLNVGDLGFSTVNDSQNQKTPCDFWRSVAAAVTNLGGYAPPGAVVQQSLISVANDPSANYVGGNGG</sequence>
<organism evidence="2 3">
    <name type="scientific">Sporothrix bragantina</name>
    <dbReference type="NCBI Taxonomy" id="671064"/>
    <lineage>
        <taxon>Eukaryota</taxon>
        <taxon>Fungi</taxon>
        <taxon>Dikarya</taxon>
        <taxon>Ascomycota</taxon>
        <taxon>Pezizomycotina</taxon>
        <taxon>Sordariomycetes</taxon>
        <taxon>Sordariomycetidae</taxon>
        <taxon>Ophiostomatales</taxon>
        <taxon>Ophiostomataceae</taxon>
        <taxon>Sporothrix</taxon>
    </lineage>
</organism>
<dbReference type="Pfam" id="PF00135">
    <property type="entry name" value="COesterase"/>
    <property type="match status" value="1"/>
</dbReference>
<keyword evidence="3" id="KW-1185">Reference proteome</keyword>